<keyword evidence="4" id="KW-1185">Reference proteome</keyword>
<comment type="caution">
    <text evidence="3">The sequence shown here is derived from an EMBL/GenBank/DDBJ whole genome shotgun (WGS) entry which is preliminary data.</text>
</comment>
<evidence type="ECO:0000256" key="1">
    <source>
        <dbReference type="ARBA" id="ARBA00023125"/>
    </source>
</evidence>
<protein>
    <submittedName>
        <fullName evidence="3">MerR family transcriptional regulator</fullName>
    </submittedName>
</protein>
<reference evidence="4" key="1">
    <citation type="journal article" date="2019" name="Int. J. Syst. Evol. Microbiol.">
        <title>The Global Catalogue of Microorganisms (GCM) 10K type strain sequencing project: providing services to taxonomists for standard genome sequencing and annotation.</title>
        <authorList>
            <consortium name="The Broad Institute Genomics Platform"/>
            <consortium name="The Broad Institute Genome Sequencing Center for Infectious Disease"/>
            <person name="Wu L."/>
            <person name="Ma J."/>
        </authorList>
    </citation>
    <scope>NUCLEOTIDE SEQUENCE [LARGE SCALE GENOMIC DNA]</scope>
    <source>
        <strain evidence="4">KCTC 12907</strain>
    </source>
</reference>
<dbReference type="PANTHER" id="PTHR30204:SF83">
    <property type="entry name" value="TRANSCRIPTIONAL REGULATOR, MERR FAMILY"/>
    <property type="match status" value="1"/>
</dbReference>
<organism evidence="3 4">
    <name type="scientific">Cohnella cellulosilytica</name>
    <dbReference type="NCBI Taxonomy" id="986710"/>
    <lineage>
        <taxon>Bacteria</taxon>
        <taxon>Bacillati</taxon>
        <taxon>Bacillota</taxon>
        <taxon>Bacilli</taxon>
        <taxon>Bacillales</taxon>
        <taxon>Paenibacillaceae</taxon>
        <taxon>Cohnella</taxon>
    </lineage>
</organism>
<evidence type="ECO:0000313" key="3">
    <source>
        <dbReference type="EMBL" id="MFC7148087.1"/>
    </source>
</evidence>
<dbReference type="SUPFAM" id="SSF46955">
    <property type="entry name" value="Putative DNA-binding domain"/>
    <property type="match status" value="1"/>
</dbReference>
<dbReference type="InterPro" id="IPR047057">
    <property type="entry name" value="MerR_fam"/>
</dbReference>
<sequence length="142" mass="16346">MGYTIKQVAEKTKLDAHVLRYYEKEGLLSPVSRKKGGIRHYSEDDLEWLGLIRCLKNTGMSIKQIKSFVDLSAQGKETLKERCDMLVEHKKNVEAQIREMGKHLEKVSHKISHFTAQHEEYVKEQDRHNVCDEASAAVPPAR</sequence>
<dbReference type="SMART" id="SM00422">
    <property type="entry name" value="HTH_MERR"/>
    <property type="match status" value="1"/>
</dbReference>
<dbReference type="PANTHER" id="PTHR30204">
    <property type="entry name" value="REDOX-CYCLING DRUG-SENSING TRANSCRIPTIONAL ACTIVATOR SOXR"/>
    <property type="match status" value="1"/>
</dbReference>
<dbReference type="CDD" id="cd01109">
    <property type="entry name" value="HTH_YyaN"/>
    <property type="match status" value="1"/>
</dbReference>
<accession>A0ABW2F4F0</accession>
<dbReference type="Proteomes" id="UP001596378">
    <property type="component" value="Unassembled WGS sequence"/>
</dbReference>
<dbReference type="RefSeq" id="WP_378047438.1">
    <property type="nucleotide sequence ID" value="NZ_JBHMDN010000013.1"/>
</dbReference>
<proteinExistence type="predicted"/>
<evidence type="ECO:0000259" key="2">
    <source>
        <dbReference type="PROSITE" id="PS50937"/>
    </source>
</evidence>
<dbReference type="InterPro" id="IPR009061">
    <property type="entry name" value="DNA-bd_dom_put_sf"/>
</dbReference>
<keyword evidence="1" id="KW-0238">DNA-binding</keyword>
<dbReference type="EMBL" id="JBHTAI010000003">
    <property type="protein sequence ID" value="MFC7148087.1"/>
    <property type="molecule type" value="Genomic_DNA"/>
</dbReference>
<gene>
    <name evidence="3" type="ORF">ACFQMJ_06010</name>
</gene>
<name>A0ABW2F4F0_9BACL</name>
<dbReference type="Gene3D" id="1.10.1660.10">
    <property type="match status" value="1"/>
</dbReference>
<feature type="domain" description="HTH merR-type" evidence="2">
    <location>
        <begin position="1"/>
        <end position="71"/>
    </location>
</feature>
<dbReference type="InterPro" id="IPR000551">
    <property type="entry name" value="MerR-type_HTH_dom"/>
</dbReference>
<evidence type="ECO:0000313" key="4">
    <source>
        <dbReference type="Proteomes" id="UP001596378"/>
    </source>
</evidence>
<dbReference type="Pfam" id="PF13411">
    <property type="entry name" value="MerR_1"/>
    <property type="match status" value="1"/>
</dbReference>
<dbReference type="PROSITE" id="PS50937">
    <property type="entry name" value="HTH_MERR_2"/>
    <property type="match status" value="1"/>
</dbReference>